<keyword evidence="16" id="KW-1185">Reference proteome</keyword>
<dbReference type="GO" id="GO:0044569">
    <property type="term" value="C:[Ni-Fe] hydrogenase complex"/>
    <property type="evidence" value="ECO:0007669"/>
    <property type="project" value="TreeGrafter"/>
</dbReference>
<keyword evidence="5 12" id="KW-0004">4Fe-4S</keyword>
<evidence type="ECO:0000256" key="4">
    <source>
        <dbReference type="ARBA" id="ARBA00011771"/>
    </source>
</evidence>
<feature type="binding site" evidence="12">
    <location>
        <position position="196"/>
    </location>
    <ligand>
        <name>[4Fe-4S] cluster</name>
        <dbReference type="ChEBI" id="CHEBI:49883"/>
        <label>2</label>
    </ligand>
</feature>
<evidence type="ECO:0000256" key="10">
    <source>
        <dbReference type="ARBA" id="ARBA00023004"/>
    </source>
</evidence>
<dbReference type="GO" id="GO:0051539">
    <property type="term" value="F:4 iron, 4 sulfur cluster binding"/>
    <property type="evidence" value="ECO:0007669"/>
    <property type="project" value="UniProtKB-KW"/>
</dbReference>
<feature type="domain" description="Cytochrome-c3 hydrogenase C-terminal" evidence="14">
    <location>
        <begin position="191"/>
        <end position="268"/>
    </location>
</feature>
<evidence type="ECO:0000259" key="13">
    <source>
        <dbReference type="Pfam" id="PF01058"/>
    </source>
</evidence>
<dbReference type="InterPro" id="IPR037148">
    <property type="entry name" value="NiFe-Hase_small_C_sf"/>
</dbReference>
<keyword evidence="7" id="KW-0732">Signal</keyword>
<dbReference type="GO" id="GO:0008901">
    <property type="term" value="F:ferredoxin hydrogenase activity"/>
    <property type="evidence" value="ECO:0007669"/>
    <property type="project" value="InterPro"/>
</dbReference>
<evidence type="ECO:0000256" key="11">
    <source>
        <dbReference type="ARBA" id="ARBA00023014"/>
    </source>
</evidence>
<comment type="subunit">
    <text evidence="4">Heterodimer of a large and a small subunit.</text>
</comment>
<feature type="binding site" evidence="12">
    <location>
        <position position="253"/>
    </location>
    <ligand>
        <name>[3Fe-4S] cluster</name>
        <dbReference type="ChEBI" id="CHEBI:21137"/>
    </ligand>
</feature>
<dbReference type="PANTHER" id="PTHR30013:SF5">
    <property type="entry name" value="HYDROGENASE SMALL SUBUNIT"/>
    <property type="match status" value="1"/>
</dbReference>
<gene>
    <name evidence="15" type="ORF">SAMN02745220_01492</name>
</gene>
<feature type="binding site" evidence="12">
    <location>
        <position position="235"/>
    </location>
    <ligand>
        <name>[3Fe-4S] cluster</name>
        <dbReference type="ChEBI" id="CHEBI:21137"/>
    </ligand>
</feature>
<organism evidence="15 16">
    <name type="scientific">Desulfopila aestuarii DSM 18488</name>
    <dbReference type="NCBI Taxonomy" id="1121416"/>
    <lineage>
        <taxon>Bacteria</taxon>
        <taxon>Pseudomonadati</taxon>
        <taxon>Thermodesulfobacteriota</taxon>
        <taxon>Desulfobulbia</taxon>
        <taxon>Desulfobulbales</taxon>
        <taxon>Desulfocapsaceae</taxon>
        <taxon>Desulfopila</taxon>
    </lineage>
</organism>
<feature type="binding site" evidence="12">
    <location>
        <position position="199"/>
    </location>
    <ligand>
        <name>[4Fe-4S] cluster</name>
        <dbReference type="ChEBI" id="CHEBI:49883"/>
        <label>2</label>
    </ligand>
</feature>
<dbReference type="PIRSF" id="PIRSF000310">
    <property type="entry name" value="NiFe_hyd_ssu"/>
    <property type="match status" value="1"/>
</dbReference>
<feature type="binding site" evidence="12">
    <location>
        <position position="113"/>
    </location>
    <ligand>
        <name>[4Fe-4S] cluster</name>
        <dbReference type="ChEBI" id="CHEBI:49883"/>
        <label>1</label>
    </ligand>
</feature>
<keyword evidence="6 12" id="KW-0479">Metal-binding</keyword>
<proteinExistence type="inferred from homology"/>
<keyword evidence="9" id="KW-0560">Oxidoreductase</keyword>
<evidence type="ECO:0000256" key="3">
    <source>
        <dbReference type="ARBA" id="ARBA00006605"/>
    </source>
</evidence>
<feature type="binding site" evidence="12">
    <location>
        <position position="226"/>
    </location>
    <ligand>
        <name>[4Fe-4S] cluster</name>
        <dbReference type="ChEBI" id="CHEBI:49883"/>
        <label>2</label>
    </ligand>
</feature>
<comment type="subcellular location">
    <subcellularLocation>
        <location evidence="2">Periplasm</location>
    </subcellularLocation>
</comment>
<sequence length="311" mass="33889">MKTAYWLQGGGCGGDTFSFLSSEYPDVIELFRTLNIQLLWHASLSNISPYDHEELQEAIITGKQPLDILLVEGSVICGPAGTGMFHTKDGHPKKELVYSLASQAQVVIAVGTCASFGGFGADDIIEAKGLQFSKKERGGFLEKDFITKSGQPVINLAGCPCHHDVIAGAIISASNGVTLELDSYQRPLEWYGTTVHQGCTRNEYHEYRVEESDFGEMGCLFFHMGCAGPLVPGPCNKLLWNQHSSKPRAGVPCFGCTDPEFPRKTPFFQTPNIEGIPLSLPMGVNRAHYMVYKGMAAAAAPDHLKKRSSKV</sequence>
<dbReference type="Proteomes" id="UP000184603">
    <property type="component" value="Unassembled WGS sequence"/>
</dbReference>
<evidence type="ECO:0000256" key="5">
    <source>
        <dbReference type="ARBA" id="ARBA00022485"/>
    </source>
</evidence>
<keyword evidence="11 12" id="KW-0411">Iron-sulfur</keyword>
<dbReference type="GO" id="GO:0009055">
    <property type="term" value="F:electron transfer activity"/>
    <property type="evidence" value="ECO:0007669"/>
    <property type="project" value="TreeGrafter"/>
</dbReference>
<keyword evidence="8" id="KW-0574">Periplasm</keyword>
<accession>A0A1M7Y304</accession>
<dbReference type="InterPro" id="IPR027394">
    <property type="entry name" value="Cytochrome-c3_hydrogenase_C"/>
</dbReference>
<dbReference type="PANTHER" id="PTHR30013">
    <property type="entry name" value="NIFE / NIFESE HYDROGENASE SMALL SUBUNIT FAMILY MEMBER"/>
    <property type="match status" value="1"/>
</dbReference>
<evidence type="ECO:0000256" key="12">
    <source>
        <dbReference type="PIRSR" id="PIRSR000310-1"/>
    </source>
</evidence>
<dbReference type="InterPro" id="IPR001821">
    <property type="entry name" value="NiFe_hydrogenase_ssu"/>
</dbReference>
<dbReference type="Gene3D" id="3.40.50.700">
    <property type="entry name" value="NADH:ubiquinone oxidoreductase-like, 20kDa subunit"/>
    <property type="match status" value="1"/>
</dbReference>
<dbReference type="GO" id="GO:0016020">
    <property type="term" value="C:membrane"/>
    <property type="evidence" value="ECO:0007669"/>
    <property type="project" value="TreeGrafter"/>
</dbReference>
<reference evidence="15 16" key="1">
    <citation type="submission" date="2016-12" db="EMBL/GenBank/DDBJ databases">
        <authorList>
            <person name="Song W.-J."/>
            <person name="Kurnit D.M."/>
        </authorList>
    </citation>
    <scope>NUCLEOTIDE SEQUENCE [LARGE SCALE GENOMIC DNA]</scope>
    <source>
        <strain evidence="15 16">DSM 18488</strain>
    </source>
</reference>
<dbReference type="InterPro" id="IPR006137">
    <property type="entry name" value="NADH_UbQ_OxRdtase-like_20kDa"/>
</dbReference>
<evidence type="ECO:0000256" key="7">
    <source>
        <dbReference type="ARBA" id="ARBA00022729"/>
    </source>
</evidence>
<evidence type="ECO:0000313" key="16">
    <source>
        <dbReference type="Proteomes" id="UP000184603"/>
    </source>
</evidence>
<dbReference type="Pfam" id="PF14720">
    <property type="entry name" value="NiFe_hyd_SSU_C"/>
    <property type="match status" value="1"/>
</dbReference>
<feature type="binding site" evidence="12">
    <location>
        <position position="219"/>
    </location>
    <ligand>
        <name>[4Fe-4S] cluster</name>
        <dbReference type="ChEBI" id="CHEBI:49883"/>
        <label>2</label>
    </ligand>
</feature>
<evidence type="ECO:0000256" key="9">
    <source>
        <dbReference type="ARBA" id="ARBA00023002"/>
    </source>
</evidence>
<evidence type="ECO:0000256" key="6">
    <source>
        <dbReference type="ARBA" id="ARBA00022723"/>
    </source>
</evidence>
<dbReference type="SUPFAM" id="SSF56770">
    <property type="entry name" value="HydA/Nqo6-like"/>
    <property type="match status" value="1"/>
</dbReference>
<evidence type="ECO:0000256" key="8">
    <source>
        <dbReference type="ARBA" id="ARBA00022764"/>
    </source>
</evidence>
<dbReference type="RefSeq" id="WP_073612818.1">
    <property type="nucleotide sequence ID" value="NZ_FRFE01000005.1"/>
</dbReference>
<dbReference type="OrthoDB" id="9766729at2"/>
<feature type="binding site" evidence="12">
    <location>
        <position position="12"/>
    </location>
    <ligand>
        <name>[4Fe-4S] cluster</name>
        <dbReference type="ChEBI" id="CHEBI:49883"/>
        <label>1</label>
    </ligand>
</feature>
<keyword evidence="12" id="KW-0003">3Fe-4S</keyword>
<dbReference type="GO" id="GO:0051538">
    <property type="term" value="F:3 iron, 4 sulfur cluster binding"/>
    <property type="evidence" value="ECO:0007669"/>
    <property type="project" value="UniProtKB-KW"/>
</dbReference>
<dbReference type="AlphaFoldDB" id="A0A1M7Y304"/>
<dbReference type="Pfam" id="PF01058">
    <property type="entry name" value="Oxidored_q6"/>
    <property type="match status" value="1"/>
</dbReference>
<name>A0A1M7Y304_9BACT</name>
<protein>
    <submittedName>
        <fullName evidence="15">Hydrogenase small subunit</fullName>
    </submittedName>
</protein>
<dbReference type="InterPro" id="IPR037024">
    <property type="entry name" value="NiFe_Hase_small_N_sf"/>
</dbReference>
<dbReference type="GO" id="GO:0046872">
    <property type="term" value="F:metal ion binding"/>
    <property type="evidence" value="ECO:0007669"/>
    <property type="project" value="UniProtKB-KW"/>
</dbReference>
<dbReference type="PRINTS" id="PR00614">
    <property type="entry name" value="NIHGNASESMLL"/>
</dbReference>
<dbReference type="EMBL" id="FRFE01000005">
    <property type="protein sequence ID" value="SHO46433.1"/>
    <property type="molecule type" value="Genomic_DNA"/>
</dbReference>
<dbReference type="STRING" id="1121416.SAMN02745220_01492"/>
<evidence type="ECO:0000259" key="14">
    <source>
        <dbReference type="Pfam" id="PF14720"/>
    </source>
</evidence>
<feature type="domain" description="NADH:ubiquinone oxidoreductase-like 20kDa subunit" evidence="13">
    <location>
        <begin position="12"/>
        <end position="171"/>
    </location>
</feature>
<comment type="similarity">
    <text evidence="3">Belongs to the [NiFe]/[NiFeSe] hydrogenase small subunit family.</text>
</comment>
<dbReference type="GO" id="GO:0042597">
    <property type="term" value="C:periplasmic space"/>
    <property type="evidence" value="ECO:0007669"/>
    <property type="project" value="UniProtKB-SubCell"/>
</dbReference>
<dbReference type="GO" id="GO:0009061">
    <property type="term" value="P:anaerobic respiration"/>
    <property type="evidence" value="ECO:0007669"/>
    <property type="project" value="TreeGrafter"/>
</dbReference>
<keyword evidence="10 12" id="KW-0408">Iron</keyword>
<evidence type="ECO:0000256" key="1">
    <source>
        <dbReference type="ARBA" id="ARBA00001966"/>
    </source>
</evidence>
<comment type="cofactor">
    <cofactor evidence="1">
        <name>[4Fe-4S] cluster</name>
        <dbReference type="ChEBI" id="CHEBI:49883"/>
    </cofactor>
</comment>
<evidence type="ECO:0000256" key="2">
    <source>
        <dbReference type="ARBA" id="ARBA00004418"/>
    </source>
</evidence>
<feature type="binding site" evidence="12">
    <location>
        <position position="256"/>
    </location>
    <ligand>
        <name>[3Fe-4S] cluster</name>
        <dbReference type="ChEBI" id="CHEBI:21137"/>
    </ligand>
</feature>
<dbReference type="GO" id="GO:0009375">
    <property type="term" value="C:ferredoxin hydrogenase complex"/>
    <property type="evidence" value="ECO:0007669"/>
    <property type="project" value="InterPro"/>
</dbReference>
<evidence type="ECO:0000313" key="15">
    <source>
        <dbReference type="EMBL" id="SHO46433.1"/>
    </source>
</evidence>
<feature type="binding site" evidence="12">
    <location>
        <position position="159"/>
    </location>
    <ligand>
        <name>[4Fe-4S] cluster</name>
        <dbReference type="ChEBI" id="CHEBI:49883"/>
        <label>1</label>
    </ligand>
</feature>
<dbReference type="Gene3D" id="4.10.480.10">
    <property type="entry name" value="Cytochrome-c3 hydrogenase, C-terminal domain"/>
    <property type="match status" value="1"/>
</dbReference>